<dbReference type="EMBL" id="PSQE01000007">
    <property type="protein sequence ID" value="RHN49295.1"/>
    <property type="molecule type" value="Genomic_DNA"/>
</dbReference>
<evidence type="ECO:0000259" key="20">
    <source>
        <dbReference type="Pfam" id="PF08544"/>
    </source>
</evidence>
<dbReference type="InterPro" id="IPR020568">
    <property type="entry name" value="Ribosomal_Su5_D2-typ_SF"/>
</dbReference>
<accession>Q2HTL9</accession>
<evidence type="ECO:0000256" key="7">
    <source>
        <dbReference type="ARBA" id="ARBA00022723"/>
    </source>
</evidence>
<dbReference type="GO" id="GO:0016126">
    <property type="term" value="P:sterol biosynthetic process"/>
    <property type="evidence" value="ECO:0007669"/>
    <property type="project" value="UniProtKB-KW"/>
</dbReference>
<keyword evidence="8 18" id="KW-0547">Nucleotide-binding</keyword>
<dbReference type="SUPFAM" id="SSF54211">
    <property type="entry name" value="Ribosomal protein S5 domain 2-like"/>
    <property type="match status" value="1"/>
</dbReference>
<dbReference type="eggNOG" id="KOG1511">
    <property type="taxonomic scope" value="Eukaryota"/>
</dbReference>
<evidence type="ECO:0000256" key="15">
    <source>
        <dbReference type="ARBA" id="ARBA00023166"/>
    </source>
</evidence>
<evidence type="ECO:0000313" key="23">
    <source>
        <dbReference type="EMBL" id="RHN49295.1"/>
    </source>
</evidence>
<keyword evidence="5 18" id="KW-0444">Lipid biosynthesis</keyword>
<reference evidence="21" key="1">
    <citation type="submission" date="2004-08" db="EMBL/GenBank/DDBJ databases">
        <authorList>
            <person name="Town C.D."/>
        </authorList>
    </citation>
    <scope>NUCLEOTIDE SEQUENCE</scope>
</reference>
<evidence type="ECO:0000256" key="13">
    <source>
        <dbReference type="ARBA" id="ARBA00023011"/>
    </source>
</evidence>
<keyword evidence="14 18" id="KW-0443">Lipid metabolism</keyword>
<reference evidence="23" key="7">
    <citation type="journal article" date="2018" name="Nat. Plants">
        <title>Whole-genome landscape of Medicago truncatula symbiotic genes.</title>
        <authorList>
            <person name="Pecrix Y."/>
            <person name="Gamas P."/>
            <person name="Carrere S."/>
        </authorList>
    </citation>
    <scope>NUCLEOTIDE SEQUENCE</scope>
    <source>
        <tissue evidence="23">Leaves</tissue>
    </source>
</reference>
<reference evidence="22 25" key="3">
    <citation type="journal article" date="2011" name="Nature">
        <title>The Medicago genome provides insight into the evolution of rhizobial symbioses.</title>
        <authorList>
            <person name="Young N.D."/>
            <person name="Debelle F."/>
            <person name="Oldroyd G.E."/>
            <person name="Geurts R."/>
            <person name="Cannon S.B."/>
            <person name="Udvardi M.K."/>
            <person name="Benedito V.A."/>
            <person name="Mayer K.F."/>
            <person name="Gouzy J."/>
            <person name="Schoof H."/>
            <person name="Van de Peer Y."/>
            <person name="Proost S."/>
            <person name="Cook D.R."/>
            <person name="Meyers B.C."/>
            <person name="Spannagl M."/>
            <person name="Cheung F."/>
            <person name="De Mita S."/>
            <person name="Krishnakumar V."/>
            <person name="Gundlach H."/>
            <person name="Zhou S."/>
            <person name="Mudge J."/>
            <person name="Bharti A.K."/>
            <person name="Murray J.D."/>
            <person name="Naoumkina M.A."/>
            <person name="Rosen B."/>
            <person name="Silverstein K.A."/>
            <person name="Tang H."/>
            <person name="Rombauts S."/>
            <person name="Zhao P.X."/>
            <person name="Zhou P."/>
            <person name="Barbe V."/>
            <person name="Bardou P."/>
            <person name="Bechner M."/>
            <person name="Bellec A."/>
            <person name="Berger A."/>
            <person name="Berges H."/>
            <person name="Bidwell S."/>
            <person name="Bisseling T."/>
            <person name="Choisne N."/>
            <person name="Couloux A."/>
            <person name="Denny R."/>
            <person name="Deshpande S."/>
            <person name="Dai X."/>
            <person name="Doyle J.J."/>
            <person name="Dudez A.M."/>
            <person name="Farmer A.D."/>
            <person name="Fouteau S."/>
            <person name="Franken C."/>
            <person name="Gibelin C."/>
            <person name="Gish J."/>
            <person name="Goldstein S."/>
            <person name="Gonzalez A.J."/>
            <person name="Green P.J."/>
            <person name="Hallab A."/>
            <person name="Hartog M."/>
            <person name="Hua A."/>
            <person name="Humphray S.J."/>
            <person name="Jeong D.H."/>
            <person name="Jing Y."/>
            <person name="Jocker A."/>
            <person name="Kenton S.M."/>
            <person name="Kim D.J."/>
            <person name="Klee K."/>
            <person name="Lai H."/>
            <person name="Lang C."/>
            <person name="Lin S."/>
            <person name="Macmil S.L."/>
            <person name="Magdelenat G."/>
            <person name="Matthews L."/>
            <person name="McCorrison J."/>
            <person name="Monaghan E.L."/>
            <person name="Mun J.H."/>
            <person name="Najar F.Z."/>
            <person name="Nicholson C."/>
            <person name="Noirot C."/>
            <person name="O'Bleness M."/>
            <person name="Paule C.R."/>
            <person name="Poulain J."/>
            <person name="Prion F."/>
            <person name="Qin B."/>
            <person name="Qu C."/>
            <person name="Retzel E.F."/>
            <person name="Riddle C."/>
            <person name="Sallet E."/>
            <person name="Samain S."/>
            <person name="Samson N."/>
            <person name="Sanders I."/>
            <person name="Saurat O."/>
            <person name="Scarpelli C."/>
            <person name="Schiex T."/>
            <person name="Segurens B."/>
            <person name="Severin A.J."/>
            <person name="Sherrier D.J."/>
            <person name="Shi R."/>
            <person name="Sims S."/>
            <person name="Singer S.R."/>
            <person name="Sinharoy S."/>
            <person name="Sterck L."/>
            <person name="Viollet A."/>
            <person name="Wang B.B."/>
            <person name="Wang K."/>
            <person name="Wang M."/>
            <person name="Wang X."/>
            <person name="Warfsmann J."/>
            <person name="Weissenbach J."/>
            <person name="White D.D."/>
            <person name="White J.D."/>
            <person name="Wiley G.B."/>
            <person name="Wincker P."/>
            <person name="Xing Y."/>
            <person name="Yang L."/>
            <person name="Yao Z."/>
            <person name="Ying F."/>
            <person name="Zhai J."/>
            <person name="Zhou L."/>
            <person name="Zuber A."/>
            <person name="Denarie J."/>
            <person name="Dixon R.A."/>
            <person name="May G.D."/>
            <person name="Schwartz D.C."/>
            <person name="Rogers J."/>
            <person name="Quetier F."/>
            <person name="Town C.D."/>
            <person name="Roe B.A."/>
        </authorList>
    </citation>
    <scope>NUCLEOTIDE SEQUENCE [LARGE SCALE GENOMIC DNA]</scope>
    <source>
        <strain evidence="22">A17</strain>
        <strain evidence="24 25">cv. Jemalong A17</strain>
    </source>
</reference>
<keyword evidence="25" id="KW-1185">Reference proteome</keyword>
<dbReference type="InterPro" id="IPR013750">
    <property type="entry name" value="GHMP_kinase_C_dom"/>
</dbReference>
<dbReference type="GO" id="GO:0046872">
    <property type="term" value="F:metal ion binding"/>
    <property type="evidence" value="ECO:0007669"/>
    <property type="project" value="UniProtKB-KW"/>
</dbReference>
<proteinExistence type="inferred from homology"/>
<dbReference type="FunFam" id="3.30.230.10:FF:000027">
    <property type="entry name" value="Mevalonate kinase"/>
    <property type="match status" value="1"/>
</dbReference>
<evidence type="ECO:0000256" key="18">
    <source>
        <dbReference type="RuleBase" id="RU363087"/>
    </source>
</evidence>
<dbReference type="PRINTS" id="PR00959">
    <property type="entry name" value="MEVGALKINASE"/>
</dbReference>
<dbReference type="InterPro" id="IPR036554">
    <property type="entry name" value="GHMP_kinase_C_sf"/>
</dbReference>
<reference evidence="26" key="6">
    <citation type="journal article" date="2018" name="Nat. Plants">
        <title>Whole-genome landscape of Medicago truncatula symbiotic genes.</title>
        <authorList>
            <person name="Pecrix Y."/>
            <person name="Staton S.E."/>
            <person name="Sallet E."/>
            <person name="Lelandais-Briere C."/>
            <person name="Moreau S."/>
            <person name="Carrere S."/>
            <person name="Blein T."/>
            <person name="Jardinaud M.F."/>
            <person name="Latrasse D."/>
            <person name="Zouine M."/>
            <person name="Zahm M."/>
            <person name="Kreplak J."/>
            <person name="Mayjonade B."/>
            <person name="Satge C."/>
            <person name="Perez M."/>
            <person name="Cauet S."/>
            <person name="Marande W."/>
            <person name="Chantry-Darmon C."/>
            <person name="Lopez-Roques C."/>
            <person name="Bouchez O."/>
            <person name="Berard A."/>
            <person name="Debelle F."/>
            <person name="Munos S."/>
            <person name="Bendahmane A."/>
            <person name="Berges H."/>
            <person name="Niebel A."/>
            <person name="Buitink J."/>
            <person name="Frugier F."/>
            <person name="Benhamed M."/>
            <person name="Crespi M."/>
            <person name="Gouzy J."/>
            <person name="Gamas P."/>
        </authorList>
    </citation>
    <scope>NUCLEOTIDE SEQUENCE [LARGE SCALE GENOMIC DNA]</scope>
    <source>
        <strain evidence="26">cv. Jemalong A17</strain>
    </source>
</reference>
<evidence type="ECO:0000256" key="1">
    <source>
        <dbReference type="ARBA" id="ARBA00004496"/>
    </source>
</evidence>
<evidence type="ECO:0000256" key="9">
    <source>
        <dbReference type="ARBA" id="ARBA00022777"/>
    </source>
</evidence>
<dbReference type="GO" id="GO:0005524">
    <property type="term" value="F:ATP binding"/>
    <property type="evidence" value="ECO:0007669"/>
    <property type="project" value="UniProtKB-KW"/>
</dbReference>
<protein>
    <recommendedName>
        <fullName evidence="3 18">Mevalonate kinase</fullName>
        <shortName evidence="18">MK</shortName>
        <ecNumber evidence="3 18">2.7.1.36</ecNumber>
    </recommendedName>
</protein>
<evidence type="ECO:0000256" key="17">
    <source>
        <dbReference type="ARBA" id="ARBA00029438"/>
    </source>
</evidence>
<dbReference type="GO" id="GO:0004496">
    <property type="term" value="F:mevalonate kinase activity"/>
    <property type="evidence" value="ECO:0000318"/>
    <property type="project" value="GO_Central"/>
</dbReference>
<dbReference type="InterPro" id="IPR006203">
    <property type="entry name" value="GHMP_knse_ATP-bd_CS"/>
</dbReference>
<evidence type="ECO:0000313" key="22">
    <source>
        <dbReference type="EMBL" id="AES82520.1"/>
    </source>
</evidence>
<evidence type="ECO:0000256" key="16">
    <source>
        <dbReference type="ARBA" id="ARBA00023221"/>
    </source>
</evidence>
<dbReference type="EMBL" id="AC150244">
    <property type="protein sequence ID" value="ABD32397.1"/>
    <property type="molecule type" value="Genomic_DNA"/>
</dbReference>
<dbReference type="PANTHER" id="PTHR43290:SF2">
    <property type="entry name" value="MEVALONATE KINASE"/>
    <property type="match status" value="1"/>
</dbReference>
<evidence type="ECO:0000256" key="8">
    <source>
        <dbReference type="ARBA" id="ARBA00022741"/>
    </source>
</evidence>
<dbReference type="EC" id="2.7.1.36" evidence="3 18"/>
<dbReference type="Pfam" id="PF08544">
    <property type="entry name" value="GHMP_kinases_C"/>
    <property type="match status" value="1"/>
</dbReference>
<evidence type="ECO:0000313" key="21">
    <source>
        <dbReference type="EMBL" id="ABD32397.1"/>
    </source>
</evidence>
<dbReference type="EMBL" id="CM001223">
    <property type="protein sequence ID" value="AES82520.1"/>
    <property type="molecule type" value="Genomic_DNA"/>
</dbReference>
<keyword evidence="10 18" id="KW-0067">ATP-binding</keyword>
<evidence type="ECO:0000256" key="10">
    <source>
        <dbReference type="ARBA" id="ARBA00022840"/>
    </source>
</evidence>
<evidence type="ECO:0000256" key="14">
    <source>
        <dbReference type="ARBA" id="ARBA00023098"/>
    </source>
</evidence>
<evidence type="ECO:0000259" key="19">
    <source>
        <dbReference type="Pfam" id="PF00288"/>
    </source>
</evidence>
<keyword evidence="6 18" id="KW-0808">Transferase</keyword>
<evidence type="ECO:0000256" key="5">
    <source>
        <dbReference type="ARBA" id="ARBA00022516"/>
    </source>
</evidence>
<dbReference type="PaxDb" id="3880-AES82520"/>
<keyword evidence="12 18" id="KW-0752">Steroid biosynthesis</keyword>
<comment type="similarity">
    <text evidence="2 18">Belongs to the GHMP kinase family. Mevalonate kinase subfamily.</text>
</comment>
<evidence type="ECO:0000256" key="6">
    <source>
        <dbReference type="ARBA" id="ARBA00022679"/>
    </source>
</evidence>
<dbReference type="SUPFAM" id="SSF55060">
    <property type="entry name" value="GHMP Kinase, C-terminal domain"/>
    <property type="match status" value="1"/>
</dbReference>
<evidence type="ECO:0000256" key="12">
    <source>
        <dbReference type="ARBA" id="ARBA00022955"/>
    </source>
</evidence>
<dbReference type="AlphaFoldDB" id="Q2HTL9"/>
<dbReference type="UniPathway" id="UPA00057">
    <property type="reaction ID" value="UER00098"/>
</dbReference>
<keyword evidence="4 18" id="KW-0963">Cytoplasm</keyword>
<keyword evidence="13 18" id="KW-0756">Sterol biosynthesis</keyword>
<keyword evidence="9 18" id="KW-0418">Kinase</keyword>
<evidence type="ECO:0000313" key="25">
    <source>
        <dbReference type="Proteomes" id="UP000002051"/>
    </source>
</evidence>
<comment type="catalytic activity">
    <reaction evidence="18">
        <text>(R)-mevalonate + ATP = (R)-5-phosphomevalonate + ADP + H(+)</text>
        <dbReference type="Rhea" id="RHEA:17065"/>
        <dbReference type="ChEBI" id="CHEBI:15378"/>
        <dbReference type="ChEBI" id="CHEBI:30616"/>
        <dbReference type="ChEBI" id="CHEBI:36464"/>
        <dbReference type="ChEBI" id="CHEBI:58146"/>
        <dbReference type="ChEBI" id="CHEBI:456216"/>
        <dbReference type="EC" id="2.7.1.36"/>
    </reaction>
</comment>
<dbReference type="ExpressionAtlas" id="Q2HTL9">
    <property type="expression patterns" value="differential"/>
</dbReference>
<keyword evidence="11" id="KW-0460">Magnesium</keyword>
<evidence type="ECO:0000313" key="24">
    <source>
        <dbReference type="EnsemblPlants" id="AES82520"/>
    </source>
</evidence>
<dbReference type="InterPro" id="IPR014721">
    <property type="entry name" value="Ribsml_uS5_D2-typ_fold_subgr"/>
</dbReference>
<evidence type="ECO:0000256" key="2">
    <source>
        <dbReference type="ARBA" id="ARBA00006495"/>
    </source>
</evidence>
<feature type="domain" description="GHMP kinase C-terminal" evidence="20">
    <location>
        <begin position="296"/>
        <end position="347"/>
    </location>
</feature>
<dbReference type="NCBIfam" id="TIGR00549">
    <property type="entry name" value="mevalon_kin"/>
    <property type="match status" value="1"/>
</dbReference>
<dbReference type="Proteomes" id="UP000265566">
    <property type="component" value="Chromosome 7"/>
</dbReference>
<comment type="pathway">
    <text evidence="17 18">Isoprenoid biosynthesis; isopentenyl diphosphate biosynthesis via mevalonate pathway; isopentenyl diphosphate from (R)-mevalonate: step 1/3.</text>
</comment>
<evidence type="ECO:0000256" key="4">
    <source>
        <dbReference type="ARBA" id="ARBA00022490"/>
    </source>
</evidence>
<dbReference type="Gene3D" id="3.30.70.890">
    <property type="entry name" value="GHMP kinase, C-terminal domain"/>
    <property type="match status" value="1"/>
</dbReference>
<dbReference type="GO" id="GO:0019287">
    <property type="term" value="P:isopentenyl diphosphate biosynthetic process, mevalonate pathway"/>
    <property type="evidence" value="ECO:0000318"/>
    <property type="project" value="GO_Central"/>
</dbReference>
<keyword evidence="16 18" id="KW-0753">Steroid metabolism</keyword>
<dbReference type="InterPro" id="IPR006204">
    <property type="entry name" value="GHMP_kinase_N_dom"/>
</dbReference>
<dbReference type="Gramene" id="rna44110">
    <property type="protein sequence ID" value="RHN49295.1"/>
    <property type="gene ID" value="gene44110"/>
</dbReference>
<name>Q2HTL9_MEDTR</name>
<dbReference type="OrthoDB" id="1652964at2759"/>
<dbReference type="KEGG" id="mtr:11429779"/>
<dbReference type="OMA" id="LMDFNHG"/>
<dbReference type="Gene3D" id="3.30.230.10">
    <property type="match status" value="1"/>
</dbReference>
<dbReference type="Proteomes" id="UP000002051">
    <property type="component" value="Unassembled WGS sequence"/>
</dbReference>
<gene>
    <name evidence="24" type="primary">11429779</name>
    <name evidence="22" type="ordered locus">MTR_7g113660</name>
    <name evidence="21" type="ORF">MtrDRAFT_AC150244g24v2</name>
    <name evidence="23" type="ORF">MtrunA17_Chr7g0272971</name>
</gene>
<dbReference type="PROSITE" id="PS00627">
    <property type="entry name" value="GHMP_KINASES_ATP"/>
    <property type="match status" value="1"/>
</dbReference>
<dbReference type="Pfam" id="PF00288">
    <property type="entry name" value="GHMP_kinases_N"/>
    <property type="match status" value="1"/>
</dbReference>
<evidence type="ECO:0000313" key="26">
    <source>
        <dbReference type="Proteomes" id="UP000265566"/>
    </source>
</evidence>
<dbReference type="InterPro" id="IPR006205">
    <property type="entry name" value="Mev_gal_kin"/>
</dbReference>
<feature type="domain" description="GHMP kinase N-terminal" evidence="19">
    <location>
        <begin position="126"/>
        <end position="211"/>
    </location>
</feature>
<reference evidence="21" key="2">
    <citation type="submission" date="2007-03" db="EMBL/GenBank/DDBJ databases">
        <authorList>
            <consortium name="The International Medicago Genome Annotation Group"/>
        </authorList>
    </citation>
    <scope>NUCLEOTIDE SEQUENCE</scope>
</reference>
<keyword evidence="15 18" id="KW-1207">Sterol metabolism</keyword>
<dbReference type="PANTHER" id="PTHR43290">
    <property type="entry name" value="MEVALONATE KINASE"/>
    <property type="match status" value="1"/>
</dbReference>
<reference evidence="22 25" key="4">
    <citation type="journal article" date="2014" name="BMC Genomics">
        <title>An improved genome release (version Mt4.0) for the model legume Medicago truncatula.</title>
        <authorList>
            <person name="Tang H."/>
            <person name="Krishnakumar V."/>
            <person name="Bidwell S."/>
            <person name="Rosen B."/>
            <person name="Chan A."/>
            <person name="Zhou S."/>
            <person name="Gentzbittel L."/>
            <person name="Childs K.L."/>
            <person name="Yandell M."/>
            <person name="Gundlach H."/>
            <person name="Mayer K.F."/>
            <person name="Schwartz D.C."/>
            <person name="Town C.D."/>
        </authorList>
    </citation>
    <scope>GENOME REANNOTATION</scope>
    <source>
        <strain evidence="24 25">cv. Jemalong A17</strain>
    </source>
</reference>
<dbReference type="GO" id="GO:0005829">
    <property type="term" value="C:cytosol"/>
    <property type="evidence" value="ECO:0000318"/>
    <property type="project" value="GO_Central"/>
</dbReference>
<sequence>MEVKARAPGKIILAGEHAVVHGSTAVASSIDLYTYVSLRFSTPSSENEESLRLLLKDTALEFEWPISRIREAFPESVSLLSSTPNSCSVECAKSIASLVEELNIPEAKIGLASGVAAFLWLYSSIQGFKPATVVINSDLPLGSGLGSSAAFCVALAAAFLAVTDSVSVDVIRQGWHSFGEKELDLVNKWAFEGEKIIHGKPSGIDNTVSSYGNIISFKSGNLTRMKSNASLKMLITNTRVGRNTKALVAGVSERMLRHPDAMAFVFTAVDSISKELTTVLQSPTPDELSVTTLEEKVEELMEMNQGLLQSMGVSHATIETVLRTTLKYKLSSKLTGAGGGGCVLTLLPTLLSPTVVDKVIAELESNGFQCFTAGIGGNGVEISFEHSS</sequence>
<organism evidence="21">
    <name type="scientific">Medicago truncatula</name>
    <name type="common">Barrel medic</name>
    <name type="synonym">Medicago tribuloides</name>
    <dbReference type="NCBI Taxonomy" id="3880"/>
    <lineage>
        <taxon>Eukaryota</taxon>
        <taxon>Viridiplantae</taxon>
        <taxon>Streptophyta</taxon>
        <taxon>Embryophyta</taxon>
        <taxon>Tracheophyta</taxon>
        <taxon>Spermatophyta</taxon>
        <taxon>Magnoliopsida</taxon>
        <taxon>eudicotyledons</taxon>
        <taxon>Gunneridae</taxon>
        <taxon>Pentapetalae</taxon>
        <taxon>rosids</taxon>
        <taxon>fabids</taxon>
        <taxon>Fabales</taxon>
        <taxon>Fabaceae</taxon>
        <taxon>Papilionoideae</taxon>
        <taxon>50 kb inversion clade</taxon>
        <taxon>NPAAA clade</taxon>
        <taxon>Hologalegina</taxon>
        <taxon>IRL clade</taxon>
        <taxon>Trifolieae</taxon>
        <taxon>Medicago</taxon>
    </lineage>
</organism>
<reference evidence="24" key="5">
    <citation type="submission" date="2015-04" db="UniProtKB">
        <authorList>
            <consortium name="EnsemblPlants"/>
        </authorList>
    </citation>
    <scope>IDENTIFICATION</scope>
    <source>
        <strain evidence="24">cv. Jemalong A17</strain>
    </source>
</reference>
<keyword evidence="7" id="KW-0479">Metal-binding</keyword>
<dbReference type="EnsemblPlants" id="AES82520">
    <property type="protein sequence ID" value="AES82520"/>
    <property type="gene ID" value="MTR_7g113660"/>
</dbReference>
<dbReference type="STRING" id="3880.Q2HTL9"/>
<comment type="subcellular location">
    <subcellularLocation>
        <location evidence="1 18">Cytoplasm</location>
    </subcellularLocation>
</comment>
<evidence type="ECO:0000256" key="11">
    <source>
        <dbReference type="ARBA" id="ARBA00022842"/>
    </source>
</evidence>
<dbReference type="FunFam" id="3.30.70.890:FF:000003">
    <property type="entry name" value="Mevalonate kinase"/>
    <property type="match status" value="1"/>
</dbReference>
<evidence type="ECO:0000256" key="3">
    <source>
        <dbReference type="ARBA" id="ARBA00012103"/>
    </source>
</evidence>